<reference evidence="1" key="1">
    <citation type="submission" date="2020-11" db="EMBL/GenBank/DDBJ databases">
        <authorList>
            <person name="Tran Van P."/>
        </authorList>
    </citation>
    <scope>NUCLEOTIDE SEQUENCE</scope>
</reference>
<organism evidence="1">
    <name type="scientific">Oppiella nova</name>
    <dbReference type="NCBI Taxonomy" id="334625"/>
    <lineage>
        <taxon>Eukaryota</taxon>
        <taxon>Metazoa</taxon>
        <taxon>Ecdysozoa</taxon>
        <taxon>Arthropoda</taxon>
        <taxon>Chelicerata</taxon>
        <taxon>Arachnida</taxon>
        <taxon>Acari</taxon>
        <taxon>Acariformes</taxon>
        <taxon>Sarcoptiformes</taxon>
        <taxon>Oribatida</taxon>
        <taxon>Brachypylina</taxon>
        <taxon>Oppioidea</taxon>
        <taxon>Oppiidae</taxon>
        <taxon>Oppiella</taxon>
    </lineage>
</organism>
<keyword evidence="2" id="KW-1185">Reference proteome</keyword>
<accession>A0A7R9MRX1</accession>
<name>A0A7R9MRX1_9ACAR</name>
<protein>
    <submittedName>
        <fullName evidence="1">Uncharacterized protein</fullName>
    </submittedName>
</protein>
<dbReference type="EMBL" id="OC954181">
    <property type="protein sequence ID" value="CAD7664570.1"/>
    <property type="molecule type" value="Genomic_DNA"/>
</dbReference>
<dbReference type="AlphaFoldDB" id="A0A7R9MRX1"/>
<dbReference type="Proteomes" id="UP000728032">
    <property type="component" value="Unassembled WGS sequence"/>
</dbReference>
<evidence type="ECO:0000313" key="1">
    <source>
        <dbReference type="EMBL" id="CAD7664570.1"/>
    </source>
</evidence>
<sequence>MKFMRQMGYDIWMHWLRPYLAQNSWPDYGPRRVYLTSSESISHNRYIDIHYSCTSEAFAFSKSFKCFDSSTGSVPGLSCPLLCGNKGNT</sequence>
<evidence type="ECO:0000313" key="2">
    <source>
        <dbReference type="Proteomes" id="UP000728032"/>
    </source>
</evidence>
<feature type="non-terminal residue" evidence="1">
    <location>
        <position position="1"/>
    </location>
</feature>
<gene>
    <name evidence="1" type="ORF">ONB1V03_LOCUS21128</name>
</gene>
<dbReference type="EMBL" id="CAJPVJ010039356">
    <property type="protein sequence ID" value="CAG2181707.1"/>
    <property type="molecule type" value="Genomic_DNA"/>
</dbReference>
<proteinExistence type="predicted"/>